<comment type="caution">
    <text evidence="1">The sequence shown here is derived from an EMBL/GenBank/DDBJ whole genome shotgun (WGS) entry which is preliminary data.</text>
</comment>
<reference evidence="1 2" key="1">
    <citation type="submission" date="2018-03" db="EMBL/GenBank/DDBJ databases">
        <title>The draft genome of Sphingosinicella sp. GL-C-18.</title>
        <authorList>
            <person name="Liu L."/>
            <person name="Li L."/>
            <person name="Liang L."/>
            <person name="Zhang X."/>
            <person name="Wang T."/>
        </authorList>
    </citation>
    <scope>NUCLEOTIDE SEQUENCE [LARGE SCALE GENOMIC DNA]</scope>
    <source>
        <strain evidence="1 2">GL-C-18</strain>
    </source>
</reference>
<sequence length="114" mass="12161">MRVQADLCERVRKIASQGATMPVATLPIGDPAILASEAVTLLVHASVRPVTGDRLLAFTVRPYRVSADQSGPFFGSAPRAVAMTDPAALDEALTEALSETLPWRPKLDGPRPLQ</sequence>
<dbReference type="EMBL" id="PXYI01000001">
    <property type="protein sequence ID" value="PSJ43072.1"/>
    <property type="molecule type" value="Genomic_DNA"/>
</dbReference>
<protein>
    <submittedName>
        <fullName evidence="1">Uncharacterized protein</fullName>
    </submittedName>
</protein>
<gene>
    <name evidence="1" type="ORF">C7I55_01380</name>
</gene>
<evidence type="ECO:0000313" key="1">
    <source>
        <dbReference type="EMBL" id="PSJ43072.1"/>
    </source>
</evidence>
<dbReference type="Proteomes" id="UP000241167">
    <property type="component" value="Unassembled WGS sequence"/>
</dbReference>
<name>A0A2P7QYM2_9SPHN</name>
<keyword evidence="2" id="KW-1185">Reference proteome</keyword>
<dbReference type="AlphaFoldDB" id="A0A2P7QYM2"/>
<accession>A0A2P7QYM2</accession>
<organism evidence="1 2">
    <name type="scientific">Allosphingosinicella deserti</name>
    <dbReference type="NCBI Taxonomy" id="2116704"/>
    <lineage>
        <taxon>Bacteria</taxon>
        <taxon>Pseudomonadati</taxon>
        <taxon>Pseudomonadota</taxon>
        <taxon>Alphaproteobacteria</taxon>
        <taxon>Sphingomonadales</taxon>
        <taxon>Sphingomonadaceae</taxon>
        <taxon>Allosphingosinicella</taxon>
    </lineage>
</organism>
<evidence type="ECO:0000313" key="2">
    <source>
        <dbReference type="Proteomes" id="UP000241167"/>
    </source>
</evidence>
<proteinExistence type="predicted"/>